<dbReference type="Proteomes" id="UP000274822">
    <property type="component" value="Unassembled WGS sequence"/>
</dbReference>
<evidence type="ECO:0000313" key="1">
    <source>
        <dbReference type="EMBL" id="RUS27858.1"/>
    </source>
</evidence>
<gene>
    <name evidence="1" type="ORF">BC938DRAFT_482633</name>
</gene>
<protein>
    <submittedName>
        <fullName evidence="1">Uncharacterized protein</fullName>
    </submittedName>
</protein>
<organism evidence="1 2">
    <name type="scientific">Jimgerdemannia flammicorona</name>
    <dbReference type="NCBI Taxonomy" id="994334"/>
    <lineage>
        <taxon>Eukaryota</taxon>
        <taxon>Fungi</taxon>
        <taxon>Fungi incertae sedis</taxon>
        <taxon>Mucoromycota</taxon>
        <taxon>Mucoromycotina</taxon>
        <taxon>Endogonomycetes</taxon>
        <taxon>Endogonales</taxon>
        <taxon>Endogonaceae</taxon>
        <taxon>Jimgerdemannia</taxon>
    </lineage>
</organism>
<evidence type="ECO:0000313" key="2">
    <source>
        <dbReference type="Proteomes" id="UP000274822"/>
    </source>
</evidence>
<dbReference type="EMBL" id="RBNJ01007636">
    <property type="protein sequence ID" value="RUS27858.1"/>
    <property type="molecule type" value="Genomic_DNA"/>
</dbReference>
<dbReference type="InterPro" id="IPR036291">
    <property type="entry name" value="NAD(P)-bd_dom_sf"/>
</dbReference>
<accession>A0A433QDK4</accession>
<name>A0A433QDK4_9FUNG</name>
<comment type="caution">
    <text evidence="1">The sequence shown here is derived from an EMBL/GenBank/DDBJ whole genome shotgun (WGS) entry which is preliminary data.</text>
</comment>
<keyword evidence="2" id="KW-1185">Reference proteome</keyword>
<reference evidence="1 2" key="1">
    <citation type="journal article" date="2018" name="New Phytol.">
        <title>Phylogenomics of Endogonaceae and evolution of mycorrhizas within Mucoromycota.</title>
        <authorList>
            <person name="Chang Y."/>
            <person name="Desiro A."/>
            <person name="Na H."/>
            <person name="Sandor L."/>
            <person name="Lipzen A."/>
            <person name="Clum A."/>
            <person name="Barry K."/>
            <person name="Grigoriev I.V."/>
            <person name="Martin F.M."/>
            <person name="Stajich J.E."/>
            <person name="Smith M.E."/>
            <person name="Bonito G."/>
            <person name="Spatafora J.W."/>
        </authorList>
    </citation>
    <scope>NUCLEOTIDE SEQUENCE [LARGE SCALE GENOMIC DNA]</scope>
    <source>
        <strain evidence="1 2">AD002</strain>
    </source>
</reference>
<dbReference type="SUPFAM" id="SSF51735">
    <property type="entry name" value="NAD(P)-binding Rossmann-fold domains"/>
    <property type="match status" value="1"/>
</dbReference>
<dbReference type="Gene3D" id="3.40.50.720">
    <property type="entry name" value="NAD(P)-binding Rossmann-like Domain"/>
    <property type="match status" value="1"/>
</dbReference>
<sequence>MARRAPAEGDSKHGHLRCRSGRPGYLWQVRVVIRQAHLCSGCERAGKPLGRWQFEAPAEAHVSAADNINRTHGEIINIANPSTESVKEISRAALRAAGHPNGQVVFSPPTNRFEEMITWSLWLSTRKTVNLLGFGQKHPRVVDGIETYYRTWKALRG</sequence>
<dbReference type="AlphaFoldDB" id="A0A433QDK4"/>
<proteinExistence type="predicted"/>